<dbReference type="Proteomes" id="UP000287519">
    <property type="component" value="Unassembled WGS sequence"/>
</dbReference>
<dbReference type="Gene3D" id="3.40.50.300">
    <property type="entry name" value="P-loop containing nucleotide triphosphate hydrolases"/>
    <property type="match status" value="1"/>
</dbReference>
<dbReference type="PROSITE" id="PS00107">
    <property type="entry name" value="PROTEIN_KINASE_ATP"/>
    <property type="match status" value="1"/>
</dbReference>
<dbReference type="InterPro" id="IPR027417">
    <property type="entry name" value="P-loop_NTPase"/>
</dbReference>
<evidence type="ECO:0000313" key="5">
    <source>
        <dbReference type="EMBL" id="GCE44924.1"/>
    </source>
</evidence>
<dbReference type="SMART" id="SM00220">
    <property type="entry name" value="S_TKc"/>
    <property type="match status" value="1"/>
</dbReference>
<dbReference type="InterPro" id="IPR011009">
    <property type="entry name" value="Kinase-like_dom_sf"/>
</dbReference>
<dbReference type="Gene3D" id="1.10.510.10">
    <property type="entry name" value="Transferase(Phosphotransferase) domain 1"/>
    <property type="match status" value="1"/>
</dbReference>
<organism evidence="5 6">
    <name type="scientific">Rhodococcus wratislaviensis</name>
    <name type="common">Tsukamurella wratislaviensis</name>
    <dbReference type="NCBI Taxonomy" id="44752"/>
    <lineage>
        <taxon>Bacteria</taxon>
        <taxon>Bacillati</taxon>
        <taxon>Actinomycetota</taxon>
        <taxon>Actinomycetes</taxon>
        <taxon>Mycobacteriales</taxon>
        <taxon>Nocardiaceae</taxon>
        <taxon>Rhodococcus</taxon>
    </lineage>
</organism>
<keyword evidence="1 3" id="KW-0547">Nucleotide-binding</keyword>
<dbReference type="OrthoDB" id="33864at2"/>
<dbReference type="SUPFAM" id="SSF52540">
    <property type="entry name" value="P-loop containing nucleoside triphosphate hydrolases"/>
    <property type="match status" value="1"/>
</dbReference>
<evidence type="ECO:0000256" key="1">
    <source>
        <dbReference type="ARBA" id="ARBA00022741"/>
    </source>
</evidence>
<accession>A0A402CMV5</accession>
<name>A0A402CMV5_RHOWR</name>
<dbReference type="InterPro" id="IPR008271">
    <property type="entry name" value="Ser/Thr_kinase_AS"/>
</dbReference>
<keyword evidence="6" id="KW-1185">Reference proteome</keyword>
<dbReference type="InterPro" id="IPR011990">
    <property type="entry name" value="TPR-like_helical_dom_sf"/>
</dbReference>
<dbReference type="Pfam" id="PF00931">
    <property type="entry name" value="NB-ARC"/>
    <property type="match status" value="1"/>
</dbReference>
<proteinExistence type="predicted"/>
<dbReference type="SUPFAM" id="SSF56112">
    <property type="entry name" value="Protein kinase-like (PK-like)"/>
    <property type="match status" value="1"/>
</dbReference>
<feature type="binding site" evidence="3">
    <location>
        <position position="55"/>
    </location>
    <ligand>
        <name>ATP</name>
        <dbReference type="ChEBI" id="CHEBI:30616"/>
    </ligand>
</feature>
<dbReference type="AlphaFoldDB" id="A0A402CMV5"/>
<dbReference type="Pfam" id="PF00069">
    <property type="entry name" value="Pkinase"/>
    <property type="match status" value="1"/>
</dbReference>
<evidence type="ECO:0000313" key="6">
    <source>
        <dbReference type="Proteomes" id="UP000287519"/>
    </source>
</evidence>
<protein>
    <recommendedName>
        <fullName evidence="4">Protein kinase domain-containing protein</fullName>
    </recommendedName>
</protein>
<comment type="caution">
    <text evidence="5">The sequence shown here is derived from an EMBL/GenBank/DDBJ whole genome shotgun (WGS) entry which is preliminary data.</text>
</comment>
<reference evidence="5 6" key="1">
    <citation type="submission" date="2018-11" db="EMBL/GenBank/DDBJ databases">
        <title>Microbial catabolism of amino acid.</title>
        <authorList>
            <person name="Hibi M."/>
            <person name="Ogawa J."/>
        </authorList>
    </citation>
    <scope>NUCLEOTIDE SEQUENCE [LARGE SCALE GENOMIC DNA]</scope>
    <source>
        <strain evidence="5 6">C31-06</strain>
    </source>
</reference>
<dbReference type="EMBL" id="BHYM01000119">
    <property type="protein sequence ID" value="GCE44924.1"/>
    <property type="molecule type" value="Genomic_DNA"/>
</dbReference>
<dbReference type="InterPro" id="IPR000719">
    <property type="entry name" value="Prot_kinase_dom"/>
</dbReference>
<evidence type="ECO:0000256" key="3">
    <source>
        <dbReference type="PROSITE-ProRule" id="PRU10141"/>
    </source>
</evidence>
<dbReference type="InterPro" id="IPR017441">
    <property type="entry name" value="Protein_kinase_ATP_BS"/>
</dbReference>
<dbReference type="PROSITE" id="PS50011">
    <property type="entry name" value="PROTEIN_KINASE_DOM"/>
    <property type="match status" value="1"/>
</dbReference>
<dbReference type="Gene3D" id="1.25.40.10">
    <property type="entry name" value="Tetratricopeptide repeat domain"/>
    <property type="match status" value="1"/>
</dbReference>
<dbReference type="Gene3D" id="3.30.200.20">
    <property type="entry name" value="Phosphorylase Kinase, domain 1"/>
    <property type="match status" value="1"/>
</dbReference>
<dbReference type="GO" id="GO:0043531">
    <property type="term" value="F:ADP binding"/>
    <property type="evidence" value="ECO:0007669"/>
    <property type="project" value="InterPro"/>
</dbReference>
<dbReference type="GO" id="GO:0004672">
    <property type="term" value="F:protein kinase activity"/>
    <property type="evidence" value="ECO:0007669"/>
    <property type="project" value="InterPro"/>
</dbReference>
<dbReference type="PANTHER" id="PTHR47691:SF3">
    <property type="entry name" value="HTH-TYPE TRANSCRIPTIONAL REGULATOR RV0890C-RELATED"/>
    <property type="match status" value="1"/>
</dbReference>
<gene>
    <name evidence="5" type="ORF">Rhow_000550</name>
</gene>
<dbReference type="PROSITE" id="PS00108">
    <property type="entry name" value="PROTEIN_KINASE_ST"/>
    <property type="match status" value="1"/>
</dbReference>
<sequence>MTNDDPFATQRDVTPNVTDELCAAGFDDPHLIGRGGFGVVYRCSQPSLDRTVAVKVLASDLDEENRARFFREQRAMGRLTGHPNIVNVLHVGTTDGGRPYIVMPFHPHDSLDVQIRRHGPLSLADTLRLGVKISGALETAHRLDILHRDVKPANILVTDYGEPALADFGIARLGGGFETGTGTITGSPAFTAPEVLGGTAPSRTADVYSLAATLFCVVTGHAAFERRSGEHIVAQFLRITAHHVPDLREQGIPADLSAVIEQAMAADPRDRPATAIEVGEALRRIQLRGGFPVDEIPLQVEPTAAPGENVPRITLAPSSRTTLAPRRATDLTAVRTNAGNVPIELTSFIGRHRELTEAKEQLSVSRLVTLTGIGGVGKTRLALRVISEVQRESSDDAWLVGLGEVRDDSLLADVIAAALGLRSQSARQLLDVVAEYLVPRRVLLMLDNCEHVLDSVAEVAEALLQFCPNLRILATSREPLGIGGESVLRVPPLSAPDPDHQPTLRGMPESDSMTLFAQRAAAAVPGFQVTDDKRVVIARICHQLDGLPLAIELAAARLRAMSPEQILQHLTNRFTLLTLGNRGAPTRQHTLALSIDWSHELCTPREQEVWARISVFDGGFELDAAEYVCAGVLSPEGLLDTVTALVDKSILNREEVSTTVRFRMLETLRDYGRTKLRHSDEALSIRRRHRDWYQKLVVTAEAEWISPHQIEWIARLAREQSNVRAAIEFCLDQPNEIEAGVQIATALFPFWVSRSLLAEGRRWLDRLLAAEPARPTELRIKALCANSMLADTQGDLARSTTLVEDGKALAATMADAEIDARITHAEGVLALFSGDLPQASRCLEDALQAFRARHDIPQQVWILMQLGVTYELKDDPARAIVCHDEVLAITETHHESVNRSYSLWAMGIAELQLGNPVRSARLLKQGLQLTQVIDEPVTAALCLEALAWTCDTHNANRAAVLMGAAESLSHAVGSSSILFHNHVLHHENCMQMARRSLGEQAFAAAQLEGTALTFSEAVAYALDD</sequence>
<dbReference type="CDD" id="cd14014">
    <property type="entry name" value="STKc_PknB_like"/>
    <property type="match status" value="1"/>
</dbReference>
<dbReference type="RefSeq" id="WP_124396441.1">
    <property type="nucleotide sequence ID" value="NZ_BHYM01000119.1"/>
</dbReference>
<keyword evidence="2 3" id="KW-0067">ATP-binding</keyword>
<dbReference type="Pfam" id="PF25872">
    <property type="entry name" value="HTH_77"/>
    <property type="match status" value="1"/>
</dbReference>
<dbReference type="InterPro" id="IPR058852">
    <property type="entry name" value="HTH_77"/>
</dbReference>
<dbReference type="PANTHER" id="PTHR47691">
    <property type="entry name" value="REGULATOR-RELATED"/>
    <property type="match status" value="1"/>
</dbReference>
<dbReference type="SUPFAM" id="SSF48452">
    <property type="entry name" value="TPR-like"/>
    <property type="match status" value="1"/>
</dbReference>
<dbReference type="PRINTS" id="PR00364">
    <property type="entry name" value="DISEASERSIST"/>
</dbReference>
<feature type="domain" description="Protein kinase" evidence="4">
    <location>
        <begin position="26"/>
        <end position="283"/>
    </location>
</feature>
<evidence type="ECO:0000259" key="4">
    <source>
        <dbReference type="PROSITE" id="PS50011"/>
    </source>
</evidence>
<dbReference type="GO" id="GO:0005524">
    <property type="term" value="F:ATP binding"/>
    <property type="evidence" value="ECO:0007669"/>
    <property type="project" value="UniProtKB-UniRule"/>
</dbReference>
<evidence type="ECO:0000256" key="2">
    <source>
        <dbReference type="ARBA" id="ARBA00022840"/>
    </source>
</evidence>
<dbReference type="InterPro" id="IPR002182">
    <property type="entry name" value="NB-ARC"/>
</dbReference>